<dbReference type="InterPro" id="IPR027268">
    <property type="entry name" value="Peptidase_M4/M1_CTD_sf"/>
</dbReference>
<evidence type="ECO:0000256" key="1">
    <source>
        <dbReference type="ARBA" id="ARBA00000098"/>
    </source>
</evidence>
<dbReference type="InterPro" id="IPR045357">
    <property type="entry name" value="Aminopeptidase_N-like_N"/>
</dbReference>
<evidence type="ECO:0000256" key="13">
    <source>
        <dbReference type="ARBA" id="ARBA00031533"/>
    </source>
</evidence>
<reference evidence="18" key="1">
    <citation type="submission" date="2016-12" db="EMBL/GenBank/DDBJ databases">
        <authorList>
            <person name="Meng X."/>
        </authorList>
    </citation>
    <scope>NUCLEOTIDE SEQUENCE [LARGE SCALE GENOMIC DNA]</scope>
    <source>
        <strain evidence="18">DSM 20732</strain>
    </source>
</reference>
<dbReference type="GO" id="GO:0042277">
    <property type="term" value="F:peptide binding"/>
    <property type="evidence" value="ECO:0007669"/>
    <property type="project" value="TreeGrafter"/>
</dbReference>
<dbReference type="GO" id="GO:0016020">
    <property type="term" value="C:membrane"/>
    <property type="evidence" value="ECO:0007669"/>
    <property type="project" value="TreeGrafter"/>
</dbReference>
<comment type="cofactor">
    <cofactor evidence="2">
        <name>Zn(2+)</name>
        <dbReference type="ChEBI" id="CHEBI:29105"/>
    </cofactor>
</comment>
<dbReference type="FunFam" id="1.10.390.10:FF:000004">
    <property type="entry name" value="Aminopeptidase N"/>
    <property type="match status" value="1"/>
</dbReference>
<dbReference type="FunFam" id="2.60.40.1730:FF:000010">
    <property type="entry name" value="Putative aminopeptidase N"/>
    <property type="match status" value="1"/>
</dbReference>
<evidence type="ECO:0000256" key="10">
    <source>
        <dbReference type="ARBA" id="ARBA00022833"/>
    </source>
</evidence>
<dbReference type="PANTHER" id="PTHR11533">
    <property type="entry name" value="PROTEASE M1 ZINC METALLOPROTEASE"/>
    <property type="match status" value="1"/>
</dbReference>
<dbReference type="GO" id="GO:0043171">
    <property type="term" value="P:peptide catabolic process"/>
    <property type="evidence" value="ECO:0007669"/>
    <property type="project" value="TreeGrafter"/>
</dbReference>
<dbReference type="InterPro" id="IPR024571">
    <property type="entry name" value="ERAP1-like_C_dom"/>
</dbReference>
<keyword evidence="9" id="KW-0378">Hydrolase</keyword>
<dbReference type="CDD" id="cd09602">
    <property type="entry name" value="M1_APN"/>
    <property type="match status" value="1"/>
</dbReference>
<evidence type="ECO:0000256" key="7">
    <source>
        <dbReference type="ARBA" id="ARBA00022670"/>
    </source>
</evidence>
<keyword evidence="8" id="KW-0479">Metal-binding</keyword>
<evidence type="ECO:0000256" key="9">
    <source>
        <dbReference type="ARBA" id="ARBA00022801"/>
    </source>
</evidence>
<dbReference type="GO" id="GO:0016285">
    <property type="term" value="F:alanyl aminopeptidase activity"/>
    <property type="evidence" value="ECO:0007669"/>
    <property type="project" value="UniProtKB-EC"/>
</dbReference>
<keyword evidence="6 17" id="KW-0031">Aminopeptidase</keyword>
<dbReference type="InterPro" id="IPR014782">
    <property type="entry name" value="Peptidase_M1_dom"/>
</dbReference>
<evidence type="ECO:0000256" key="4">
    <source>
        <dbReference type="ARBA" id="ARBA00012564"/>
    </source>
</evidence>
<dbReference type="SUPFAM" id="SSF63737">
    <property type="entry name" value="Leukotriene A4 hydrolase N-terminal domain"/>
    <property type="match status" value="1"/>
</dbReference>
<evidence type="ECO:0000256" key="12">
    <source>
        <dbReference type="ARBA" id="ARBA00029811"/>
    </source>
</evidence>
<keyword evidence="7" id="KW-0645">Protease</keyword>
<dbReference type="GO" id="GO:0070006">
    <property type="term" value="F:metalloaminopeptidase activity"/>
    <property type="evidence" value="ECO:0007669"/>
    <property type="project" value="TreeGrafter"/>
</dbReference>
<dbReference type="InterPro" id="IPR012778">
    <property type="entry name" value="Pept_M1_aminopeptidase"/>
</dbReference>
<dbReference type="PRINTS" id="PR00756">
    <property type="entry name" value="ALADIPTASE"/>
</dbReference>
<feature type="domain" description="Peptidase M1 membrane alanine aminopeptidase" evidence="14">
    <location>
        <begin position="231"/>
        <end position="444"/>
    </location>
</feature>
<evidence type="ECO:0000256" key="11">
    <source>
        <dbReference type="ARBA" id="ARBA00023049"/>
    </source>
</evidence>
<dbReference type="Pfam" id="PF11838">
    <property type="entry name" value="ERAP1_C"/>
    <property type="match status" value="1"/>
</dbReference>
<dbReference type="Gene3D" id="2.60.40.1730">
    <property type="entry name" value="tricorn interacting facor f3 domain"/>
    <property type="match status" value="1"/>
</dbReference>
<dbReference type="InterPro" id="IPR001930">
    <property type="entry name" value="Peptidase_M1"/>
</dbReference>
<dbReference type="InterPro" id="IPR050344">
    <property type="entry name" value="Peptidase_M1_aminopeptidases"/>
</dbReference>
<comment type="caution">
    <text evidence="17">The sequence shown here is derived from an EMBL/GenBank/DDBJ whole genome shotgun (WGS) entry which is preliminary data.</text>
</comment>
<dbReference type="RefSeq" id="WP_073823544.1">
    <property type="nucleotide sequence ID" value="NZ_MQVS01000003.1"/>
</dbReference>
<evidence type="ECO:0000313" key="17">
    <source>
        <dbReference type="EMBL" id="OKL52083.1"/>
    </source>
</evidence>
<dbReference type="Pfam" id="PF17900">
    <property type="entry name" value="Peptidase_M1_N"/>
    <property type="match status" value="1"/>
</dbReference>
<evidence type="ECO:0000259" key="16">
    <source>
        <dbReference type="Pfam" id="PF17900"/>
    </source>
</evidence>
<dbReference type="NCBIfam" id="TIGR02412">
    <property type="entry name" value="pepN_strep_liv"/>
    <property type="match status" value="1"/>
</dbReference>
<evidence type="ECO:0000256" key="5">
    <source>
        <dbReference type="ARBA" id="ARBA00015611"/>
    </source>
</evidence>
<keyword evidence="18" id="KW-1185">Reference proteome</keyword>
<dbReference type="STRING" id="52770.BSZ40_04035"/>
<dbReference type="Pfam" id="PF01433">
    <property type="entry name" value="Peptidase_M1"/>
    <property type="match status" value="1"/>
</dbReference>
<dbReference type="Proteomes" id="UP000185612">
    <property type="component" value="Unassembled WGS sequence"/>
</dbReference>
<dbReference type="InParanoid" id="A0A1Q5PWT6"/>
<dbReference type="FunCoup" id="A0A1Q5PWT6">
    <property type="interactions" value="24"/>
</dbReference>
<dbReference type="GO" id="GO:0005615">
    <property type="term" value="C:extracellular space"/>
    <property type="evidence" value="ECO:0007669"/>
    <property type="project" value="TreeGrafter"/>
</dbReference>
<dbReference type="GO" id="GO:0005737">
    <property type="term" value="C:cytoplasm"/>
    <property type="evidence" value="ECO:0007669"/>
    <property type="project" value="TreeGrafter"/>
</dbReference>
<comment type="similarity">
    <text evidence="3">Belongs to the peptidase M1 family.</text>
</comment>
<evidence type="ECO:0000256" key="6">
    <source>
        <dbReference type="ARBA" id="ARBA00022438"/>
    </source>
</evidence>
<evidence type="ECO:0000256" key="2">
    <source>
        <dbReference type="ARBA" id="ARBA00001947"/>
    </source>
</evidence>
<dbReference type="AlphaFoldDB" id="A0A1Q5PWT6"/>
<feature type="domain" description="ERAP1-like C-terminal" evidence="15">
    <location>
        <begin position="527"/>
        <end position="843"/>
    </location>
</feature>
<dbReference type="GO" id="GO:0006508">
    <property type="term" value="P:proteolysis"/>
    <property type="evidence" value="ECO:0007669"/>
    <property type="project" value="UniProtKB-KW"/>
</dbReference>
<sequence>MPGENLTRVEAEERASLVHSAAYQVELDLTAGEETFFSRTTVTFAATPGAETFIDLIAGSLRAANLNGTDLDLASYTDSRLPLPQLAAENTLVVEADCVYSHTGEGLHRFVDPADGQAYVYSQFEVADSRRVFAVFEQPDLKGTFQFTVTAPADWQLFSNSPTPQPLPVRDGVARWEFTPTEKMSSYIAAIVGGPFQGATGSLTSADGREIPLGVWARASLAEHLDAEEIMDITRAGFAFYESHFACPYPFRKYDQIFVPEFNAGAMENAGCVTFRDQYVFRSKPVEAMVERRAVTILHELAHMWFGDLVTMKWWNDLWLNESFAEFASTLCTAEATRWSQAWTTFASLEKAWAYAQDQLASTHPIVATINDLEDVEVNFDGITYAKGASVLRQLVAYVGREEFFAGLRAYFAKHAWGNTVLADLLTELEATSGRDLQAWSSVWLEEAGITLLRPEIETDADGVVTRAVLHQEAFSPGASLRPHRLVVGSYNLVDGQLQRTGRLELDVDGAVTELGDLVGQPRPALLLVNDEDLAYAKVRFDAESLATARAHVADLSDSMARALILAGAWDMTRDGEWSARDYIDLVLGALGTETDSTVIMMSLRQLKTALTQYVAPANREATAVEVGERLLRLAQTAPAGSDAQLQLVSAAARHIATPDHAEAIAALLHGEQSLMGLEIDVDLKWTLVIGLAAAGALGETEIAEFEAADNTVTGKQKAAQARASLPTAAAKEAAFKALAHDDTLPNGMVEHMVPGYRDTADVALLVPGGREYFTLLSQWWSERTGEMAQTLVEALFPVELAGWGEELGFDVVAAGRDWLAANPDAAPALRRLVVEGLDRAERAVRAQAADVR</sequence>
<dbReference type="EMBL" id="MQVS01000003">
    <property type="protein sequence ID" value="OKL52083.1"/>
    <property type="molecule type" value="Genomic_DNA"/>
</dbReference>
<dbReference type="EC" id="3.4.11.2" evidence="4"/>
<evidence type="ECO:0000313" key="18">
    <source>
        <dbReference type="Proteomes" id="UP000185612"/>
    </source>
</evidence>
<dbReference type="PANTHER" id="PTHR11533:SF174">
    <property type="entry name" value="PUROMYCIN-SENSITIVE AMINOPEPTIDASE-RELATED"/>
    <property type="match status" value="1"/>
</dbReference>
<name>A0A1Q5PWT6_9ACTO</name>
<keyword evidence="10" id="KW-0862">Zinc</keyword>
<keyword evidence="11" id="KW-0482">Metalloprotease</keyword>
<accession>A0A1Q5PWT6</accession>
<evidence type="ECO:0000256" key="8">
    <source>
        <dbReference type="ARBA" id="ARBA00022723"/>
    </source>
</evidence>
<gene>
    <name evidence="17" type="ORF">BSZ40_04035</name>
</gene>
<dbReference type="OrthoDB" id="100605at2"/>
<comment type="catalytic activity">
    <reaction evidence="1">
        <text>Release of an N-terminal amino acid, Xaa-|-Yaa- from a peptide, amide or arylamide. Xaa is preferably Ala, but may be most amino acids including Pro (slow action). When a terminal hydrophobic residue is followed by a prolyl residue, the two may be released as an intact Xaa-Pro dipeptide.</text>
        <dbReference type="EC" id="3.4.11.2"/>
    </reaction>
</comment>
<protein>
    <recommendedName>
        <fullName evidence="5">Aminopeptidase N</fullName>
        <ecNumber evidence="4">3.4.11.2</ecNumber>
    </recommendedName>
    <alternativeName>
        <fullName evidence="12">Alanine aminopeptidase</fullName>
    </alternativeName>
    <alternativeName>
        <fullName evidence="13">Lysyl aminopeptidase</fullName>
    </alternativeName>
</protein>
<dbReference type="SUPFAM" id="SSF55486">
    <property type="entry name" value="Metalloproteases ('zincins'), catalytic domain"/>
    <property type="match status" value="1"/>
</dbReference>
<proteinExistence type="inferred from homology"/>
<dbReference type="Gene3D" id="1.10.390.10">
    <property type="entry name" value="Neutral Protease Domain 2"/>
    <property type="match status" value="1"/>
</dbReference>
<evidence type="ECO:0000259" key="14">
    <source>
        <dbReference type="Pfam" id="PF01433"/>
    </source>
</evidence>
<dbReference type="GO" id="GO:0008270">
    <property type="term" value="F:zinc ion binding"/>
    <property type="evidence" value="ECO:0007669"/>
    <property type="project" value="InterPro"/>
</dbReference>
<organism evidence="17 18">
    <name type="scientific">Buchananella hordeovulneris</name>
    <dbReference type="NCBI Taxonomy" id="52770"/>
    <lineage>
        <taxon>Bacteria</taxon>
        <taxon>Bacillati</taxon>
        <taxon>Actinomycetota</taxon>
        <taxon>Actinomycetes</taxon>
        <taxon>Actinomycetales</taxon>
        <taxon>Actinomycetaceae</taxon>
        <taxon>Buchananella</taxon>
    </lineage>
</organism>
<feature type="domain" description="Aminopeptidase N-like N-terminal" evidence="16">
    <location>
        <begin position="108"/>
        <end position="188"/>
    </location>
</feature>
<evidence type="ECO:0000259" key="15">
    <source>
        <dbReference type="Pfam" id="PF11838"/>
    </source>
</evidence>
<evidence type="ECO:0000256" key="3">
    <source>
        <dbReference type="ARBA" id="ARBA00010136"/>
    </source>
</evidence>
<dbReference type="InterPro" id="IPR042097">
    <property type="entry name" value="Aminopeptidase_N-like_N_sf"/>
</dbReference>